<evidence type="ECO:0000256" key="1">
    <source>
        <dbReference type="SAM" id="MobiDB-lite"/>
    </source>
</evidence>
<reference evidence="2 3" key="1">
    <citation type="submission" date="2020-04" db="EMBL/GenBank/DDBJ databases">
        <title>MicrobeNet Type strains.</title>
        <authorList>
            <person name="Nicholson A.C."/>
        </authorList>
    </citation>
    <scope>NUCLEOTIDE SEQUENCE [LARGE SCALE GENOMIC DNA]</scope>
    <source>
        <strain evidence="2 3">JCM 3332</strain>
    </source>
</reference>
<accession>A0A846YMN1</accession>
<organism evidence="2 3">
    <name type="scientific">Nocardia flavorosea</name>
    <dbReference type="NCBI Taxonomy" id="53429"/>
    <lineage>
        <taxon>Bacteria</taxon>
        <taxon>Bacillati</taxon>
        <taxon>Actinomycetota</taxon>
        <taxon>Actinomycetes</taxon>
        <taxon>Mycobacteriales</taxon>
        <taxon>Nocardiaceae</taxon>
        <taxon>Nocardia</taxon>
    </lineage>
</organism>
<proteinExistence type="predicted"/>
<evidence type="ECO:0000313" key="2">
    <source>
        <dbReference type="EMBL" id="NKY60946.1"/>
    </source>
</evidence>
<sequence length="306" mass="35684">MSERPVEDEIMDEARRFGHGMAQLMRQHAQANGWWEKRKVRREISLEMRKQRRSEQAERVHHKTWTSQMIHRYQVSAQARYERANDPRTTIEQRRRDDEAAARHIDDLRERIVGNSRLTEVERGIALDCLESARMWPYSKARTPEMLARAPKVRGLDALRYRAVLARETEWISRRRFERETGQRDLGVATQRQEPVRGSEVQPQRVGQEIPRPTGELDLAQKDAIQKLRHATLENQPDQLRAAEDSAVGSGLTLQRVQWEMQNAERNSKFISEVSELRNGSSTTWRTYSPTEAEAAQWAAHNTRTG</sequence>
<feature type="non-terminal residue" evidence="2">
    <location>
        <position position="306"/>
    </location>
</feature>
<gene>
    <name evidence="2" type="ORF">HGA15_33390</name>
</gene>
<name>A0A846YMN1_9NOCA</name>
<dbReference type="Proteomes" id="UP000570678">
    <property type="component" value="Unassembled WGS sequence"/>
</dbReference>
<feature type="region of interest" description="Disordered" evidence="1">
    <location>
        <begin position="191"/>
        <end position="211"/>
    </location>
</feature>
<protein>
    <submittedName>
        <fullName evidence="2">Uncharacterized protein</fullName>
    </submittedName>
</protein>
<evidence type="ECO:0000313" key="3">
    <source>
        <dbReference type="Proteomes" id="UP000570678"/>
    </source>
</evidence>
<feature type="compositionally biased region" description="Polar residues" evidence="1">
    <location>
        <begin position="279"/>
        <end position="290"/>
    </location>
</feature>
<dbReference type="RefSeq" id="WP_168433992.1">
    <property type="nucleotide sequence ID" value="NZ_JAAXOT010000031.1"/>
</dbReference>
<feature type="region of interest" description="Disordered" evidence="1">
    <location>
        <begin position="279"/>
        <end position="306"/>
    </location>
</feature>
<dbReference type="EMBL" id="JAAXOT010000031">
    <property type="protein sequence ID" value="NKY60946.1"/>
    <property type="molecule type" value="Genomic_DNA"/>
</dbReference>
<dbReference type="AlphaFoldDB" id="A0A846YMN1"/>
<keyword evidence="3" id="KW-1185">Reference proteome</keyword>
<comment type="caution">
    <text evidence="2">The sequence shown here is derived from an EMBL/GenBank/DDBJ whole genome shotgun (WGS) entry which is preliminary data.</text>
</comment>